<dbReference type="KEGG" id="vg:13405289"/>
<dbReference type="RefSeq" id="YP_006560350.1">
    <property type="nucleotide sequence ID" value="NC_018271.1"/>
</dbReference>
<organism evidence="1 2">
    <name type="scientific">Nonlabens phage P12024S</name>
    <dbReference type="NCBI Taxonomy" id="1168478"/>
    <lineage>
        <taxon>Viruses</taxon>
        <taxon>Duplodnaviria</taxon>
        <taxon>Heunggongvirae</taxon>
        <taxon>Uroviricota</taxon>
        <taxon>Caudoviricetes</taxon>
        <taxon>Inhavirus</taxon>
        <taxon>Inhavirus P12024S</taxon>
    </lineage>
</organism>
<name>I6R115_9CAUD</name>
<protein>
    <submittedName>
        <fullName evidence="1">Uncharacterized protein</fullName>
    </submittedName>
</protein>
<sequence length="555" mass="59895">MSLENTKLLITPNGYKAGKLYSALPESGAGDSIFERATTATRVNADGLIEEVGLNVPRVDYPVLGGCPSLLLEPQRTNLLSYSEEFDNSIWIKSNAIIDPNATTAPDGTLTADKLVESVGTNNKQIFQLLSSSNKVFTFSVFAKKGERDILQIVLGGSAFEEGAVFANFDLTNATIPLGVFLNAYIISFNDDWYKCTISATPLAAATISVSLQPKPLTTSTRAQFYQGDGTSGVFIWGAQIEQGSTASSYIPTVASSVTRNTDVLSNNMIATVDSTYTALLDVSASDSRLKIEDGTTGFDLPLNGSGRIVMVVDNDITFHFPDSGQATTVLTYAKPSDLRNIDVLSKINETKIKVIAVENGVALQSRIDSWVSGSVSSYFIDTDWSLESSFTTEFIGQDWDYFPLIDTSNGTFFAAAWQNNNLTSFPLIDTSSGASFERAWQGNNLTSFPKLNVDNVTIFNLAWFFNNLTTWLPNYFDNCVGTNFTRAWENNAIDQTGVDNILVSINTARLSGVQTGTTKVIGLNGGTNATPSATGQAATDALRADGWTVNLNGY</sequence>
<evidence type="ECO:0000313" key="1">
    <source>
        <dbReference type="EMBL" id="AFM54671.1"/>
    </source>
</evidence>
<reference evidence="1 2" key="1">
    <citation type="journal article" date="2012" name="J. Virol.">
        <title>Complete Genome Sequences of Two Persicivirga Bacteriophages, P12024S and P12024L.</title>
        <authorList>
            <person name="Kang I."/>
            <person name="Jang H."/>
            <person name="Cho J.C."/>
        </authorList>
    </citation>
    <scope>NUCLEOTIDE SEQUENCE [LARGE SCALE GENOMIC DNA]</scope>
</reference>
<dbReference type="GeneID" id="13405289"/>
<accession>I6R115</accession>
<dbReference type="Proteomes" id="UP000002820">
    <property type="component" value="Segment"/>
</dbReference>
<evidence type="ECO:0000313" key="2">
    <source>
        <dbReference type="Proteomes" id="UP000002820"/>
    </source>
</evidence>
<dbReference type="OrthoDB" id="26198at10239"/>
<dbReference type="EMBL" id="JQ823122">
    <property type="protein sequence ID" value="AFM54671.1"/>
    <property type="molecule type" value="Genomic_DNA"/>
</dbReference>
<keyword evidence="2" id="KW-1185">Reference proteome</keyword>
<gene>
    <name evidence="1" type="ORF">P12024S_10</name>
</gene>
<proteinExistence type="predicted"/>